<feature type="transmembrane region" description="Helical" evidence="1">
    <location>
        <begin position="137"/>
        <end position="161"/>
    </location>
</feature>
<dbReference type="FunFam" id="3.30.70.270:FF:000001">
    <property type="entry name" value="Diguanylate cyclase domain protein"/>
    <property type="match status" value="1"/>
</dbReference>
<sequence length="544" mass="62343">MLGFVVWIDLILFFVLFALFVYIFVSVNITNLHKVYLAFHFTMMIWPFCQFAIKTTDNPIYQLFYVKAAFVDSALLSTGWVFFTILLTGQTRFLRRKMLLLLSAPAIFSAACILFSPNSWFVQPVNEEYIQRTYGPLFWLFIAVIIIQAVISLYVISTALVQELAPRVRKQMMLVLKGILAVTVFILLDIVLNVVLDPYLPVIPGMTSLGILLSAVFFVVSINRDKVFDIATIAHQDVMDTIGHGILVLDEYDNVVEINRFLGPHMHLHRGERFDIRIIFPESSPAIEAFISGYHERPLERMEIEILHTVIRRYLKIQATPIMVGGLRAGRIVTFQDITELQRLIHETHQQNRVLQERNHSLIAVQKELSETNRQLQQMAITDSLTGCYNRHYLTQQLEDEVILNREKHIPFALILLDIDFFKNVNDTYGHLAGDEVICQTVEVLKQELRQTDVLARYGGEEFIIYLPDTREAEALHVAEQLKATVEMNQITIANAADPVTVTISMGLLTINDFSLNSNLFEDVDQALYQAKNKGRNRIVHIAR</sequence>
<feature type="transmembrane region" description="Helical" evidence="1">
    <location>
        <begin position="202"/>
        <end position="220"/>
    </location>
</feature>
<keyword evidence="1" id="KW-1133">Transmembrane helix</keyword>
<dbReference type="SMART" id="SM00267">
    <property type="entry name" value="GGDEF"/>
    <property type="match status" value="1"/>
</dbReference>
<dbReference type="CDD" id="cd01949">
    <property type="entry name" value="GGDEF"/>
    <property type="match status" value="1"/>
</dbReference>
<keyword evidence="1" id="KW-0472">Membrane</keyword>
<dbReference type="InterPro" id="IPR000160">
    <property type="entry name" value="GGDEF_dom"/>
</dbReference>
<accession>A0A0E4CZT3</accession>
<name>A0A0E4CZT3_9BACL</name>
<dbReference type="PANTHER" id="PTHR45138">
    <property type="entry name" value="REGULATORY COMPONENTS OF SENSORY TRANSDUCTION SYSTEM"/>
    <property type="match status" value="1"/>
</dbReference>
<feature type="transmembrane region" description="Helical" evidence="1">
    <location>
        <begin position="173"/>
        <end position="196"/>
    </location>
</feature>
<dbReference type="PANTHER" id="PTHR45138:SF9">
    <property type="entry name" value="DIGUANYLATE CYCLASE DGCM-RELATED"/>
    <property type="match status" value="1"/>
</dbReference>
<dbReference type="Gene3D" id="3.30.70.270">
    <property type="match status" value="1"/>
</dbReference>
<dbReference type="InterPro" id="IPR043128">
    <property type="entry name" value="Rev_trsase/Diguanyl_cyclase"/>
</dbReference>
<proteinExistence type="predicted"/>
<dbReference type="KEGG" id="pri:PRIO_6583"/>
<dbReference type="PROSITE" id="PS50887">
    <property type="entry name" value="GGDEF"/>
    <property type="match status" value="1"/>
</dbReference>
<dbReference type="PATRIC" id="fig|1073571.4.peg.7040"/>
<feature type="transmembrane region" description="Helical" evidence="1">
    <location>
        <begin position="37"/>
        <end position="53"/>
    </location>
</feature>
<feature type="transmembrane region" description="Helical" evidence="1">
    <location>
        <begin position="65"/>
        <end position="87"/>
    </location>
</feature>
<dbReference type="EMBL" id="LN831776">
    <property type="protein sequence ID" value="CQR58930.1"/>
    <property type="molecule type" value="Genomic_DNA"/>
</dbReference>
<organism evidence="3 4">
    <name type="scientific">Paenibacillus riograndensis SBR5</name>
    <dbReference type="NCBI Taxonomy" id="1073571"/>
    <lineage>
        <taxon>Bacteria</taxon>
        <taxon>Bacillati</taxon>
        <taxon>Bacillota</taxon>
        <taxon>Bacilli</taxon>
        <taxon>Bacillales</taxon>
        <taxon>Paenibacillaceae</taxon>
        <taxon>Paenibacillus</taxon>
        <taxon>Paenibacillus sonchi group</taxon>
    </lineage>
</organism>
<evidence type="ECO:0000313" key="3">
    <source>
        <dbReference type="EMBL" id="CQR58930.1"/>
    </source>
</evidence>
<evidence type="ECO:0000259" key="2">
    <source>
        <dbReference type="PROSITE" id="PS50887"/>
    </source>
</evidence>
<protein>
    <submittedName>
        <fullName evidence="3">Diguanylate cyclase</fullName>
    </submittedName>
</protein>
<evidence type="ECO:0000256" key="1">
    <source>
        <dbReference type="SAM" id="Phobius"/>
    </source>
</evidence>
<dbReference type="Proteomes" id="UP000033163">
    <property type="component" value="Chromosome I"/>
</dbReference>
<dbReference type="STRING" id="483937.AMQ84_30960"/>
<dbReference type="GO" id="GO:0052621">
    <property type="term" value="F:diguanylate cyclase activity"/>
    <property type="evidence" value="ECO:0007669"/>
    <property type="project" value="TreeGrafter"/>
</dbReference>
<dbReference type="AlphaFoldDB" id="A0A0E4CZT3"/>
<dbReference type="HOGENOM" id="CLU_493350_0_0_9"/>
<reference evidence="4" key="1">
    <citation type="submission" date="2015-03" db="EMBL/GenBank/DDBJ databases">
        <authorList>
            <person name="Wibberg D."/>
        </authorList>
    </citation>
    <scope>NUCLEOTIDE SEQUENCE [LARGE SCALE GENOMIC DNA]</scope>
</reference>
<evidence type="ECO:0000313" key="4">
    <source>
        <dbReference type="Proteomes" id="UP000033163"/>
    </source>
</evidence>
<dbReference type="InterPro" id="IPR050469">
    <property type="entry name" value="Diguanylate_Cyclase"/>
</dbReference>
<dbReference type="Gene3D" id="3.30.450.20">
    <property type="entry name" value="PAS domain"/>
    <property type="match status" value="1"/>
</dbReference>
<feature type="transmembrane region" description="Helical" evidence="1">
    <location>
        <begin position="6"/>
        <end position="25"/>
    </location>
</feature>
<dbReference type="Pfam" id="PF16927">
    <property type="entry name" value="HisKA_7TM"/>
    <property type="match status" value="1"/>
</dbReference>
<dbReference type="SUPFAM" id="SSF55073">
    <property type="entry name" value="Nucleotide cyclase"/>
    <property type="match status" value="1"/>
</dbReference>
<feature type="transmembrane region" description="Helical" evidence="1">
    <location>
        <begin position="99"/>
        <end position="117"/>
    </location>
</feature>
<dbReference type="InterPro" id="IPR031621">
    <property type="entry name" value="HisKA_7TM"/>
</dbReference>
<dbReference type="NCBIfam" id="TIGR00254">
    <property type="entry name" value="GGDEF"/>
    <property type="match status" value="1"/>
</dbReference>
<keyword evidence="1" id="KW-0812">Transmembrane</keyword>
<feature type="domain" description="GGDEF" evidence="2">
    <location>
        <begin position="410"/>
        <end position="544"/>
    </location>
</feature>
<dbReference type="InterPro" id="IPR029787">
    <property type="entry name" value="Nucleotide_cyclase"/>
</dbReference>
<dbReference type="Pfam" id="PF00990">
    <property type="entry name" value="GGDEF"/>
    <property type="match status" value="1"/>
</dbReference>
<gene>
    <name evidence="3" type="ORF">PRIO_6583</name>
</gene>
<dbReference type="RefSeq" id="WP_020431514.1">
    <property type="nucleotide sequence ID" value="NZ_AGBD01001294.1"/>
</dbReference>